<dbReference type="EMBL" id="FNAY01000007">
    <property type="protein sequence ID" value="SDF16176.1"/>
    <property type="molecule type" value="Genomic_DNA"/>
</dbReference>
<dbReference type="Gene3D" id="6.10.280.50">
    <property type="match status" value="1"/>
</dbReference>
<dbReference type="AlphaFoldDB" id="A0A0Q0QSE7"/>
<evidence type="ECO:0000313" key="1">
    <source>
        <dbReference type="EMBL" id="SDF16176.1"/>
    </source>
</evidence>
<dbReference type="Proteomes" id="UP000183812">
    <property type="component" value="Unassembled WGS sequence"/>
</dbReference>
<sequence length="79" mass="9253">MSNTPHTLSEEFPFEMEKLHALKVSNAHFARLLEEYDAVNDKVHRAETNVEPVEHFAEVDLRKQRAHIKDEIAHMLHHS</sequence>
<reference evidence="1 2" key="1">
    <citation type="submission" date="2016-10" db="EMBL/GenBank/DDBJ databases">
        <authorList>
            <person name="de Groot N.N."/>
        </authorList>
    </citation>
    <scope>NUCLEOTIDE SEQUENCE [LARGE SCALE GENOMIC DNA]</scope>
    <source>
        <strain evidence="2">DSM 938 / 37b4</strain>
    </source>
</reference>
<evidence type="ECO:0008006" key="3">
    <source>
        <dbReference type="Google" id="ProtNLM"/>
    </source>
</evidence>
<dbReference type="Pfam" id="PF04325">
    <property type="entry name" value="DUF465"/>
    <property type="match status" value="1"/>
</dbReference>
<dbReference type="OrthoDB" id="1263265at2"/>
<dbReference type="InterPro" id="IPR007420">
    <property type="entry name" value="DUF465"/>
</dbReference>
<evidence type="ECO:0000313" key="2">
    <source>
        <dbReference type="Proteomes" id="UP000183812"/>
    </source>
</evidence>
<dbReference type="RefSeq" id="WP_055213372.1">
    <property type="nucleotide sequence ID" value="NZ_CP061202.1"/>
</dbReference>
<name>A0A0Q0QSE7_RHOCA</name>
<gene>
    <name evidence="1" type="ORF">SAMN04244550_01793</name>
</gene>
<organism evidence="1 2">
    <name type="scientific">Rhodobacter capsulatus</name>
    <name type="common">Rhodopseudomonas capsulata</name>
    <dbReference type="NCBI Taxonomy" id="1061"/>
    <lineage>
        <taxon>Bacteria</taxon>
        <taxon>Pseudomonadati</taxon>
        <taxon>Pseudomonadota</taxon>
        <taxon>Alphaproteobacteria</taxon>
        <taxon>Rhodobacterales</taxon>
        <taxon>Rhodobacter group</taxon>
        <taxon>Rhodobacter</taxon>
    </lineage>
</organism>
<accession>A0A0Q0QSE7</accession>
<protein>
    <recommendedName>
        <fullName evidence="3">DUF465 domain-containing protein</fullName>
    </recommendedName>
</protein>
<dbReference type="InterPro" id="IPR038444">
    <property type="entry name" value="DUF465_sf"/>
</dbReference>
<proteinExistence type="predicted"/>